<evidence type="ECO:0000259" key="8">
    <source>
        <dbReference type="PROSITE" id="PS50253"/>
    </source>
</evidence>
<dbReference type="CDD" id="cd02862">
    <property type="entry name" value="NorE_like"/>
    <property type="match status" value="1"/>
</dbReference>
<feature type="domain" description="Heme-copper oxidase subunit III family profile" evidence="8">
    <location>
        <begin position="1"/>
        <end position="167"/>
    </location>
</feature>
<name>A0A2N5X284_9GAMM</name>
<organism evidence="9 10">
    <name type="scientific">Pseudohalioglobus lutimaris</name>
    <dbReference type="NCBI Taxonomy" id="1737061"/>
    <lineage>
        <taxon>Bacteria</taxon>
        <taxon>Pseudomonadati</taxon>
        <taxon>Pseudomonadota</taxon>
        <taxon>Gammaproteobacteria</taxon>
        <taxon>Cellvibrionales</taxon>
        <taxon>Halieaceae</taxon>
        <taxon>Pseudohalioglobus</taxon>
    </lineage>
</organism>
<keyword evidence="10" id="KW-1185">Reference proteome</keyword>
<evidence type="ECO:0000313" key="10">
    <source>
        <dbReference type="Proteomes" id="UP000235005"/>
    </source>
</evidence>
<dbReference type="GO" id="GO:0004129">
    <property type="term" value="F:cytochrome-c oxidase activity"/>
    <property type="evidence" value="ECO:0007669"/>
    <property type="project" value="InterPro"/>
</dbReference>
<comment type="subcellular location">
    <subcellularLocation>
        <location evidence="6">Cell membrane</location>
        <topology evidence="6">Multi-pass membrane protein</topology>
    </subcellularLocation>
    <subcellularLocation>
        <location evidence="1">Membrane</location>
        <topology evidence="1">Multi-pass membrane protein</topology>
    </subcellularLocation>
</comment>
<proteinExistence type="inferred from homology"/>
<evidence type="ECO:0000256" key="3">
    <source>
        <dbReference type="ARBA" id="ARBA00022692"/>
    </source>
</evidence>
<feature type="transmembrane region" description="Helical" evidence="7">
    <location>
        <begin position="74"/>
        <end position="91"/>
    </location>
</feature>
<comment type="caution">
    <text evidence="9">The sequence shown here is derived from an EMBL/GenBank/DDBJ whole genome shotgun (WGS) entry which is preliminary data.</text>
</comment>
<dbReference type="PANTHER" id="PTHR11403:SF6">
    <property type="entry name" value="NITRIC OXIDE REDUCTASE SUBUNIT E"/>
    <property type="match status" value="1"/>
</dbReference>
<evidence type="ECO:0000256" key="1">
    <source>
        <dbReference type="ARBA" id="ARBA00004141"/>
    </source>
</evidence>
<reference evidence="9 10" key="1">
    <citation type="submission" date="2018-01" db="EMBL/GenBank/DDBJ databases">
        <title>The draft genome sequence of Halioglobus lutimaris HF004.</title>
        <authorList>
            <person name="Du Z.-J."/>
            <person name="Shi M.-J."/>
        </authorList>
    </citation>
    <scope>NUCLEOTIDE SEQUENCE [LARGE SCALE GENOMIC DNA]</scope>
    <source>
        <strain evidence="9 10">HF004</strain>
    </source>
</reference>
<keyword evidence="5 7" id="KW-0472">Membrane</keyword>
<evidence type="ECO:0000313" key="9">
    <source>
        <dbReference type="EMBL" id="PLW68607.1"/>
    </source>
</evidence>
<comment type="similarity">
    <text evidence="2 6">Belongs to the cytochrome c oxidase subunit 3 family.</text>
</comment>
<dbReference type="AlphaFoldDB" id="A0A2N5X284"/>
<gene>
    <name evidence="9" type="ORF">C0039_11355</name>
</gene>
<dbReference type="Pfam" id="PF00510">
    <property type="entry name" value="COX3"/>
    <property type="match status" value="1"/>
</dbReference>
<dbReference type="InterPro" id="IPR035973">
    <property type="entry name" value="Cyt_c_oxidase_su3-like_sf"/>
</dbReference>
<dbReference type="GO" id="GO:0005886">
    <property type="term" value="C:plasma membrane"/>
    <property type="evidence" value="ECO:0007669"/>
    <property type="project" value="UniProtKB-SubCell"/>
</dbReference>
<dbReference type="PROSITE" id="PS50253">
    <property type="entry name" value="COX3"/>
    <property type="match status" value="1"/>
</dbReference>
<dbReference type="SUPFAM" id="SSF81452">
    <property type="entry name" value="Cytochrome c oxidase subunit III-like"/>
    <property type="match status" value="1"/>
</dbReference>
<evidence type="ECO:0000256" key="4">
    <source>
        <dbReference type="ARBA" id="ARBA00022989"/>
    </source>
</evidence>
<keyword evidence="4 7" id="KW-1133">Transmembrane helix</keyword>
<dbReference type="Proteomes" id="UP000235005">
    <property type="component" value="Unassembled WGS sequence"/>
</dbReference>
<feature type="transmembrane region" description="Helical" evidence="7">
    <location>
        <begin position="147"/>
        <end position="166"/>
    </location>
</feature>
<dbReference type="OrthoDB" id="9810850at2"/>
<evidence type="ECO:0000256" key="5">
    <source>
        <dbReference type="ARBA" id="ARBA00023136"/>
    </source>
</evidence>
<protein>
    <submittedName>
        <fullName evidence="9">Cytochrome c oxidase subunit 3 family protein</fullName>
    </submittedName>
</protein>
<dbReference type="PANTHER" id="PTHR11403">
    <property type="entry name" value="CYTOCHROME C OXIDASE SUBUNIT III"/>
    <property type="match status" value="1"/>
</dbReference>
<evidence type="ECO:0000256" key="2">
    <source>
        <dbReference type="ARBA" id="ARBA00010581"/>
    </source>
</evidence>
<dbReference type="GO" id="GO:0019646">
    <property type="term" value="P:aerobic electron transport chain"/>
    <property type="evidence" value="ECO:0007669"/>
    <property type="project" value="InterPro"/>
</dbReference>
<feature type="transmembrane region" description="Helical" evidence="7">
    <location>
        <begin position="111"/>
        <end position="135"/>
    </location>
</feature>
<accession>A0A2N5X284</accession>
<keyword evidence="3 6" id="KW-0812">Transmembrane</keyword>
<dbReference type="InterPro" id="IPR013833">
    <property type="entry name" value="Cyt_c_oxidase_su3_a-hlx"/>
</dbReference>
<feature type="transmembrane region" description="Helical" evidence="7">
    <location>
        <begin position="40"/>
        <end position="62"/>
    </location>
</feature>
<evidence type="ECO:0000256" key="6">
    <source>
        <dbReference type="RuleBase" id="RU003376"/>
    </source>
</evidence>
<evidence type="ECO:0000256" key="7">
    <source>
        <dbReference type="SAM" id="Phobius"/>
    </source>
</evidence>
<dbReference type="InterPro" id="IPR000298">
    <property type="entry name" value="Cyt_c_oxidase-like_su3"/>
</dbReference>
<dbReference type="EMBL" id="PKUS01000012">
    <property type="protein sequence ID" value="PLW68607.1"/>
    <property type="molecule type" value="Genomic_DNA"/>
</dbReference>
<dbReference type="Gene3D" id="1.20.120.80">
    <property type="entry name" value="Cytochrome c oxidase, subunit III, four-helix bundle"/>
    <property type="match status" value="1"/>
</dbReference>
<dbReference type="InterPro" id="IPR024791">
    <property type="entry name" value="Cyt_c/ubiquinol_Oxase_su3"/>
</dbReference>
<sequence>MWVLILSEMLVFSAFFILFAWQRAQEPALFNASQQLLDPVAGGLNTMVLLTSGLGAALAVQAIAAGNSRRCRQWLTLTMVLGLVFCVIKIIEYADKLGAGLTPETNTFFSYYYLLTAFHLAHVVFGLGLLALATWHNSRENVETVTAFWHMVDLIWVMLYPLLYLLR</sequence>